<dbReference type="FunFam" id="3.20.20.450:FF:000001">
    <property type="entry name" value="Cyclic di-GMP phosphodiesterase yahA"/>
    <property type="match status" value="1"/>
</dbReference>
<dbReference type="EnsemblBacteria" id="ABC21791">
    <property type="protein sequence ID" value="ABC21791"/>
    <property type="gene ID" value="Rru_A0990"/>
</dbReference>
<feature type="domain" description="GGDEF" evidence="4">
    <location>
        <begin position="422"/>
        <end position="555"/>
    </location>
</feature>
<feature type="transmembrane region" description="Helical" evidence="1">
    <location>
        <begin position="31"/>
        <end position="50"/>
    </location>
</feature>
<name>Q2RVQ4_RHORT</name>
<evidence type="ECO:0000259" key="3">
    <source>
        <dbReference type="PROSITE" id="PS50885"/>
    </source>
</evidence>
<dbReference type="PROSITE" id="PS50883">
    <property type="entry name" value="EAL"/>
    <property type="match status" value="1"/>
</dbReference>
<dbReference type="PANTHER" id="PTHR44757">
    <property type="entry name" value="DIGUANYLATE CYCLASE DGCP"/>
    <property type="match status" value="1"/>
</dbReference>
<feature type="domain" description="HAMP" evidence="3">
    <location>
        <begin position="341"/>
        <end position="393"/>
    </location>
</feature>
<evidence type="ECO:0000313" key="6">
    <source>
        <dbReference type="Proteomes" id="UP000001929"/>
    </source>
</evidence>
<dbReference type="SMART" id="SM00304">
    <property type="entry name" value="HAMP"/>
    <property type="match status" value="1"/>
</dbReference>
<reference evidence="5 6" key="1">
    <citation type="journal article" date="2011" name="Stand. Genomic Sci.">
        <title>Complete genome sequence of Rhodospirillum rubrum type strain (S1).</title>
        <authorList>
            <person name="Munk A.C."/>
            <person name="Copeland A."/>
            <person name="Lucas S."/>
            <person name="Lapidus A."/>
            <person name="Del Rio T.G."/>
            <person name="Barry K."/>
            <person name="Detter J.C."/>
            <person name="Hammon N."/>
            <person name="Israni S."/>
            <person name="Pitluck S."/>
            <person name="Brettin T."/>
            <person name="Bruce D."/>
            <person name="Han C."/>
            <person name="Tapia R."/>
            <person name="Gilna P."/>
            <person name="Schmutz J."/>
            <person name="Larimer F."/>
            <person name="Land M."/>
            <person name="Kyrpides N.C."/>
            <person name="Mavromatis K."/>
            <person name="Richardson P."/>
            <person name="Rohde M."/>
            <person name="Goker M."/>
            <person name="Klenk H.P."/>
            <person name="Zhang Y."/>
            <person name="Roberts G.P."/>
            <person name="Reslewic S."/>
            <person name="Schwartz D.C."/>
        </authorList>
    </citation>
    <scope>NUCLEOTIDE SEQUENCE [LARGE SCALE GENOMIC DNA]</scope>
    <source>
        <strain evidence="6">ATCC 11170 / ATH 1.1.1 / DSM 467 / LMG 4362 / NCIMB 8255 / S1</strain>
    </source>
</reference>
<organism evidence="5 6">
    <name type="scientific">Rhodospirillum rubrum (strain ATCC 11170 / ATH 1.1.1 / DSM 467 / LMG 4362 / NCIMB 8255 / S1)</name>
    <dbReference type="NCBI Taxonomy" id="269796"/>
    <lineage>
        <taxon>Bacteria</taxon>
        <taxon>Pseudomonadati</taxon>
        <taxon>Pseudomonadota</taxon>
        <taxon>Alphaproteobacteria</taxon>
        <taxon>Rhodospirillales</taxon>
        <taxon>Rhodospirillaceae</taxon>
        <taxon>Rhodospirillum</taxon>
    </lineage>
</organism>
<dbReference type="SUPFAM" id="SSF141868">
    <property type="entry name" value="EAL domain-like"/>
    <property type="match status" value="1"/>
</dbReference>
<keyword evidence="1" id="KW-0472">Membrane</keyword>
<dbReference type="SMART" id="SM00052">
    <property type="entry name" value="EAL"/>
    <property type="match status" value="1"/>
</dbReference>
<evidence type="ECO:0000259" key="2">
    <source>
        <dbReference type="PROSITE" id="PS50883"/>
    </source>
</evidence>
<dbReference type="PhylomeDB" id="Q2RVQ4"/>
<keyword evidence="1" id="KW-0812">Transmembrane</keyword>
<dbReference type="InterPro" id="IPR029787">
    <property type="entry name" value="Nucleotide_cyclase"/>
</dbReference>
<dbReference type="PANTHER" id="PTHR44757:SF2">
    <property type="entry name" value="BIOFILM ARCHITECTURE MAINTENANCE PROTEIN MBAA"/>
    <property type="match status" value="1"/>
</dbReference>
<feature type="domain" description="EAL" evidence="2">
    <location>
        <begin position="564"/>
        <end position="818"/>
    </location>
</feature>
<dbReference type="InterPro" id="IPR052155">
    <property type="entry name" value="Biofilm_reg_signaling"/>
</dbReference>
<dbReference type="GO" id="GO:0007165">
    <property type="term" value="P:signal transduction"/>
    <property type="evidence" value="ECO:0007669"/>
    <property type="project" value="InterPro"/>
</dbReference>
<accession>Q2RVQ4</accession>
<proteinExistence type="predicted"/>
<evidence type="ECO:0000259" key="4">
    <source>
        <dbReference type="PROSITE" id="PS50887"/>
    </source>
</evidence>
<dbReference type="RefSeq" id="WP_011388745.1">
    <property type="nucleotide sequence ID" value="NC_007643.1"/>
</dbReference>
<evidence type="ECO:0000313" key="5">
    <source>
        <dbReference type="EMBL" id="ABC21791.1"/>
    </source>
</evidence>
<feature type="transmembrane region" description="Helical" evidence="1">
    <location>
        <begin position="318"/>
        <end position="339"/>
    </location>
</feature>
<dbReference type="KEGG" id="rru:Rru_A0990"/>
<dbReference type="eggNOG" id="COG5001">
    <property type="taxonomic scope" value="Bacteria"/>
</dbReference>
<dbReference type="Gene3D" id="3.30.70.270">
    <property type="match status" value="1"/>
</dbReference>
<dbReference type="NCBIfam" id="TIGR00254">
    <property type="entry name" value="GGDEF"/>
    <property type="match status" value="1"/>
</dbReference>
<dbReference type="Gene3D" id="6.10.340.10">
    <property type="match status" value="1"/>
</dbReference>
<dbReference type="InterPro" id="IPR003660">
    <property type="entry name" value="HAMP_dom"/>
</dbReference>
<dbReference type="PROSITE" id="PS50887">
    <property type="entry name" value="GGDEF"/>
    <property type="match status" value="1"/>
</dbReference>
<keyword evidence="6" id="KW-1185">Reference proteome</keyword>
<dbReference type="HOGENOM" id="CLU_000445_70_20_5"/>
<gene>
    <name evidence="5" type="ordered locus">Rru_A0990</name>
</gene>
<dbReference type="GO" id="GO:0016020">
    <property type="term" value="C:membrane"/>
    <property type="evidence" value="ECO:0007669"/>
    <property type="project" value="InterPro"/>
</dbReference>
<dbReference type="SUPFAM" id="SSF55073">
    <property type="entry name" value="Nucleotide cyclase"/>
    <property type="match status" value="1"/>
</dbReference>
<dbReference type="SUPFAM" id="SSF158472">
    <property type="entry name" value="HAMP domain-like"/>
    <property type="match status" value="1"/>
</dbReference>
<dbReference type="InterPro" id="IPR001633">
    <property type="entry name" value="EAL_dom"/>
</dbReference>
<dbReference type="EMBL" id="CP000230">
    <property type="protein sequence ID" value="ABC21791.1"/>
    <property type="molecule type" value="Genomic_DNA"/>
</dbReference>
<dbReference type="Gene3D" id="3.20.20.450">
    <property type="entry name" value="EAL domain"/>
    <property type="match status" value="1"/>
</dbReference>
<dbReference type="STRING" id="269796.Rru_A0990"/>
<dbReference type="AlphaFoldDB" id="Q2RVQ4"/>
<dbReference type="CDD" id="cd01949">
    <property type="entry name" value="GGDEF"/>
    <property type="match status" value="1"/>
</dbReference>
<dbReference type="Pfam" id="PF00563">
    <property type="entry name" value="EAL"/>
    <property type="match status" value="1"/>
</dbReference>
<dbReference type="SMART" id="SM00267">
    <property type="entry name" value="GGDEF"/>
    <property type="match status" value="1"/>
</dbReference>
<dbReference type="CDD" id="cd06225">
    <property type="entry name" value="HAMP"/>
    <property type="match status" value="1"/>
</dbReference>
<dbReference type="InterPro" id="IPR043128">
    <property type="entry name" value="Rev_trsase/Diguanyl_cyclase"/>
</dbReference>
<sequence>MEPSIQDLRSSASATDPKRPRRLRLGIGTHLWIAFLSIGALSTVVTLIAFNSYNQATATFKAITHDRLPAIVAVAKLADDSNALLTTLPHVVLVDSAGTLSEHWRDVAEAEERLNRSIAAVEALPAPNTRLTDFSDLSGRISAQLQILLSALQEARGAQRDILDLATQMDLLHQKVRLLMADAGTQGRIPPDSLYLATRLLSLLGEVLASDDANDIAVNAGRIDQSLQRLQASISAKPNDAIAEMNNTLIAIGSGPNGLVARKRLALRAGAVAKDRLRDVRALSRQIGERVQGMLGDTMIAVDADRQATEKQLHLSKILLAATSATGLLGAILIAWLYVGRAIVARLDRLSYGMREIADGHLKGSLPIGGKDEIGEMARAVSVFRDAMERIDYLASNDSLTGLLNRHGFLAGGERLLARGQRRGWLISINLRRFKDVNQMFGHQTGDTILGEVADRLRRLAGPEDLVARLGGDDFALLALDPDDEGRALALCRNILAALRPAIVIGHASLDIEACIGFAGWPEDAEDQGSLLRRAELAMQQAKNDPGDPICRYRSALSEDLEVRSQVRKDLRAGIIAGELRLLYQPKVDLRSGRVVGMEALVRWNHPRHGLIPPARFIPVAETSGLIIPLGEWVLEECCRQLRLWRDDGMSDLKGSVNMSPVQVFSQDVAALVAEALHTTGLPAEALEIEITEGVFVHDEQRARRRLEGLRALGVGLAIDDFGTGYSALAYLKRLPATSLKIDQSFIREVTDQPEQARLCRAIIGVGHDFGLTVVAEGIETAEHLAFLRAEGCDFGQGYYFAKPLEAQDFAKVLRDQPWLTGDAAQ</sequence>
<dbReference type="PATRIC" id="fig|269796.9.peg.1045"/>
<dbReference type="Pfam" id="PF00990">
    <property type="entry name" value="GGDEF"/>
    <property type="match status" value="1"/>
</dbReference>
<dbReference type="Pfam" id="PF00672">
    <property type="entry name" value="HAMP"/>
    <property type="match status" value="1"/>
</dbReference>
<evidence type="ECO:0000256" key="1">
    <source>
        <dbReference type="SAM" id="Phobius"/>
    </source>
</evidence>
<keyword evidence="1" id="KW-1133">Transmembrane helix</keyword>
<dbReference type="InterPro" id="IPR035919">
    <property type="entry name" value="EAL_sf"/>
</dbReference>
<dbReference type="InterPro" id="IPR000160">
    <property type="entry name" value="GGDEF_dom"/>
</dbReference>
<dbReference type="PROSITE" id="PS50885">
    <property type="entry name" value="HAMP"/>
    <property type="match status" value="1"/>
</dbReference>
<dbReference type="Proteomes" id="UP000001929">
    <property type="component" value="Chromosome"/>
</dbReference>
<protein>
    <submittedName>
        <fullName evidence="5">Diguanylate cyclase/phosphodiesterase</fullName>
    </submittedName>
</protein>
<dbReference type="CDD" id="cd01948">
    <property type="entry name" value="EAL"/>
    <property type="match status" value="1"/>
</dbReference>